<dbReference type="SUPFAM" id="SSF53822">
    <property type="entry name" value="Periplasmic binding protein-like I"/>
    <property type="match status" value="1"/>
</dbReference>
<dbReference type="PRINTS" id="PR00036">
    <property type="entry name" value="HTHLACI"/>
</dbReference>
<dbReference type="CDD" id="cd06267">
    <property type="entry name" value="PBP1_LacI_sugar_binding-like"/>
    <property type="match status" value="1"/>
</dbReference>
<gene>
    <name evidence="5" type="ORF">HT134_29265</name>
</gene>
<dbReference type="InterPro" id="IPR010982">
    <property type="entry name" value="Lambda_DNA-bd_dom_sf"/>
</dbReference>
<dbReference type="RefSeq" id="WP_175603675.1">
    <property type="nucleotide sequence ID" value="NZ_JABWGO010000008.1"/>
</dbReference>
<reference evidence="5 6" key="1">
    <citation type="submission" date="2020-06" db="EMBL/GenBank/DDBJ databases">
        <authorList>
            <person name="Chanama M."/>
        </authorList>
    </citation>
    <scope>NUCLEOTIDE SEQUENCE [LARGE SCALE GENOMIC DNA]</scope>
    <source>
        <strain evidence="5 6">TBRC6557</strain>
    </source>
</reference>
<accession>A0A7Y6IU73</accession>
<evidence type="ECO:0000256" key="3">
    <source>
        <dbReference type="ARBA" id="ARBA00023163"/>
    </source>
</evidence>
<dbReference type="GO" id="GO:0003700">
    <property type="term" value="F:DNA-binding transcription factor activity"/>
    <property type="evidence" value="ECO:0007669"/>
    <property type="project" value="TreeGrafter"/>
</dbReference>
<dbReference type="Gene3D" id="1.10.260.40">
    <property type="entry name" value="lambda repressor-like DNA-binding domains"/>
    <property type="match status" value="1"/>
</dbReference>
<evidence type="ECO:0000313" key="6">
    <source>
        <dbReference type="Proteomes" id="UP000546126"/>
    </source>
</evidence>
<dbReference type="PROSITE" id="PS50932">
    <property type="entry name" value="HTH_LACI_2"/>
    <property type="match status" value="1"/>
</dbReference>
<keyword evidence="3" id="KW-0804">Transcription</keyword>
<keyword evidence="6" id="KW-1185">Reference proteome</keyword>
<evidence type="ECO:0000259" key="4">
    <source>
        <dbReference type="PROSITE" id="PS50932"/>
    </source>
</evidence>
<dbReference type="Gene3D" id="3.40.50.2300">
    <property type="match status" value="2"/>
</dbReference>
<dbReference type="InterPro" id="IPR028082">
    <property type="entry name" value="Peripla_BP_I"/>
</dbReference>
<comment type="caution">
    <text evidence="5">The sequence shown here is derived from an EMBL/GenBank/DDBJ whole genome shotgun (WGS) entry which is preliminary data.</text>
</comment>
<dbReference type="PANTHER" id="PTHR30146:SF109">
    <property type="entry name" value="HTH-TYPE TRANSCRIPTIONAL REGULATOR GALS"/>
    <property type="match status" value="1"/>
</dbReference>
<proteinExistence type="predicted"/>
<name>A0A7Y6IU73_9ACTN</name>
<dbReference type="PROSITE" id="PS00356">
    <property type="entry name" value="HTH_LACI_1"/>
    <property type="match status" value="1"/>
</dbReference>
<protein>
    <submittedName>
        <fullName evidence="5">LacI family DNA-binding transcriptional regulator</fullName>
    </submittedName>
</protein>
<keyword evidence="2 5" id="KW-0238">DNA-binding</keyword>
<dbReference type="AlphaFoldDB" id="A0A7Y6IU73"/>
<dbReference type="Pfam" id="PF00356">
    <property type="entry name" value="LacI"/>
    <property type="match status" value="1"/>
</dbReference>
<dbReference type="SMART" id="SM00354">
    <property type="entry name" value="HTH_LACI"/>
    <property type="match status" value="1"/>
</dbReference>
<dbReference type="CDD" id="cd01392">
    <property type="entry name" value="HTH_LacI"/>
    <property type="match status" value="1"/>
</dbReference>
<dbReference type="InterPro" id="IPR000843">
    <property type="entry name" value="HTH_LacI"/>
</dbReference>
<feature type="domain" description="HTH lacI-type" evidence="4">
    <location>
        <begin position="16"/>
        <end position="70"/>
    </location>
</feature>
<dbReference type="PANTHER" id="PTHR30146">
    <property type="entry name" value="LACI-RELATED TRANSCRIPTIONAL REPRESSOR"/>
    <property type="match status" value="1"/>
</dbReference>
<dbReference type="Pfam" id="PF13377">
    <property type="entry name" value="Peripla_BP_3"/>
    <property type="match status" value="1"/>
</dbReference>
<evidence type="ECO:0000256" key="1">
    <source>
        <dbReference type="ARBA" id="ARBA00023015"/>
    </source>
</evidence>
<evidence type="ECO:0000256" key="2">
    <source>
        <dbReference type="ARBA" id="ARBA00023125"/>
    </source>
</evidence>
<dbReference type="InterPro" id="IPR046335">
    <property type="entry name" value="LacI/GalR-like_sensor"/>
</dbReference>
<evidence type="ECO:0000313" key="5">
    <source>
        <dbReference type="EMBL" id="NUW44181.1"/>
    </source>
</evidence>
<organism evidence="5 6">
    <name type="scientific">Nonomuraea rhodomycinica</name>
    <dbReference type="NCBI Taxonomy" id="1712872"/>
    <lineage>
        <taxon>Bacteria</taxon>
        <taxon>Bacillati</taxon>
        <taxon>Actinomycetota</taxon>
        <taxon>Actinomycetes</taxon>
        <taxon>Streptosporangiales</taxon>
        <taxon>Streptosporangiaceae</taxon>
        <taxon>Nonomuraea</taxon>
    </lineage>
</organism>
<dbReference type="EMBL" id="JABWGO010000008">
    <property type="protein sequence ID" value="NUW44181.1"/>
    <property type="molecule type" value="Genomic_DNA"/>
</dbReference>
<dbReference type="SUPFAM" id="SSF47413">
    <property type="entry name" value="lambda repressor-like DNA-binding domains"/>
    <property type="match status" value="1"/>
</dbReference>
<dbReference type="Proteomes" id="UP000546126">
    <property type="component" value="Unassembled WGS sequence"/>
</dbReference>
<keyword evidence="1" id="KW-0805">Transcription regulation</keyword>
<sequence length="352" mass="37140">MTTERGASPLGRGRRPTIKDVAQAAGVSRSTVSRALTGRGYAADDVRERVQRAAAELGYVPDVMARTLKQQVSRSIGVIVSDLRNPFYADLAAGAGAEARSRGYTMVLADTGLSADAENEAAEAFVALRVAGVVVTPNSPKVSTYLGSHGIPVIEVDRQFAPGVTDGVVVGNRVGARDATTHLVSLGHRRIALFIDETNWTTGYERYQGYSEALAMGGATVEPELVVSSGWDVADSRRRALDMLRLPDRPTAVFAANNVLAEGVWRAIAELGLRVPADVSLVAFDDAPWMSMVSPTVTAVAQDTMGLGAAAVRRLHERLETPDGESLTTVLAVRLVTRGSTGPCPDGARGTG</sequence>
<dbReference type="GO" id="GO:0000976">
    <property type="term" value="F:transcription cis-regulatory region binding"/>
    <property type="evidence" value="ECO:0007669"/>
    <property type="project" value="TreeGrafter"/>
</dbReference>